<name>A0A2K8T7R9_9NOSO</name>
<dbReference type="OrthoDB" id="510169at2"/>
<sequence>MPFRMADYRLRVYRRFPNKRMHQVVIYLAKTESDKVYKTTFTTESLRHEFSVIRLWEQPPSDFLSTPGLLPFAVLSATENKVATLQLSAAAVDKIADRRTQSNIAAASAILAGLVLEKDVIERLFRRDIMRESVIYQQIKTEGKEEGREEGSQQKAHEIAQNLITEGMTLEAIARITGLSVEVVQQLQQGESENQK</sequence>
<dbReference type="NCBIfam" id="TIGR01784">
    <property type="entry name" value="T_den_put_tspse"/>
    <property type="match status" value="1"/>
</dbReference>
<keyword evidence="1" id="KW-0614">Plasmid</keyword>
<keyword evidence="2" id="KW-1185">Reference proteome</keyword>
<dbReference type="PANTHER" id="PTHR34613:SF1">
    <property type="entry name" value="SLL6017 PROTEIN"/>
    <property type="match status" value="1"/>
</dbReference>
<evidence type="ECO:0000313" key="2">
    <source>
        <dbReference type="Proteomes" id="UP000232003"/>
    </source>
</evidence>
<dbReference type="InterPro" id="IPR010106">
    <property type="entry name" value="RpnA"/>
</dbReference>
<dbReference type="KEGG" id="nfl:COO91_09873"/>
<protein>
    <submittedName>
        <fullName evidence="1">Putative transposase YdaD</fullName>
    </submittedName>
</protein>
<dbReference type="AlphaFoldDB" id="A0A2K8T7R9"/>
<gene>
    <name evidence="1" type="ORF">COO91_09873</name>
</gene>
<proteinExistence type="predicted"/>
<dbReference type="EMBL" id="CP024791">
    <property type="protein sequence ID" value="AUB43689.1"/>
    <property type="molecule type" value="Genomic_DNA"/>
</dbReference>
<dbReference type="Proteomes" id="UP000232003">
    <property type="component" value="Plasmid pNFSY06"/>
</dbReference>
<accession>A0A2K8T7R9</accession>
<geneLocation type="plasmid" evidence="2">
    <name>pnfsy06</name>
</geneLocation>
<dbReference type="PANTHER" id="PTHR34613">
    <property type="entry name" value="SLL0800 PROTEIN"/>
    <property type="match status" value="1"/>
</dbReference>
<organism evidence="1 2">
    <name type="scientific">Nostoc flagelliforme CCNUN1</name>
    <dbReference type="NCBI Taxonomy" id="2038116"/>
    <lineage>
        <taxon>Bacteria</taxon>
        <taxon>Bacillati</taxon>
        <taxon>Cyanobacteriota</taxon>
        <taxon>Cyanophyceae</taxon>
        <taxon>Nostocales</taxon>
        <taxon>Nostocaceae</taxon>
        <taxon>Nostoc</taxon>
    </lineage>
</organism>
<evidence type="ECO:0000313" key="1">
    <source>
        <dbReference type="EMBL" id="AUB43689.1"/>
    </source>
</evidence>
<reference evidence="1 2" key="1">
    <citation type="submission" date="2017-11" db="EMBL/GenBank/DDBJ databases">
        <title>Complete genome of a free-living desiccation-tolerant cyanobacterium and its photosynthetic adaptation to extreme terrestrial habitat.</title>
        <authorList>
            <person name="Shang J."/>
        </authorList>
    </citation>
    <scope>NUCLEOTIDE SEQUENCE [LARGE SCALE GENOMIC DNA]</scope>
    <source>
        <strain evidence="1 2">CCNUN1</strain>
        <plasmid evidence="2">pnfsy06</plasmid>
    </source>
</reference>